<organism evidence="1 2">
    <name type="scientific">Microcystis aeruginosa PCC 7806SL</name>
    <dbReference type="NCBI Taxonomy" id="1903187"/>
    <lineage>
        <taxon>Bacteria</taxon>
        <taxon>Bacillati</taxon>
        <taxon>Cyanobacteriota</taxon>
        <taxon>Cyanophyceae</taxon>
        <taxon>Oscillatoriophycideae</taxon>
        <taxon>Chroococcales</taxon>
        <taxon>Microcystaceae</taxon>
        <taxon>Microcystis</taxon>
    </lineage>
</organism>
<name>A0AB33BVA5_MICA7</name>
<reference evidence="1 2" key="1">
    <citation type="journal article" date="2018" name="Harmful Algae">
        <title>The highly heterogeneous methylated genomes and diverse restriction-modification systems of bloom-forming Microcystis.</title>
        <authorList>
            <person name="Zhao L."/>
            <person name="Song Y."/>
            <person name="Li L."/>
            <person name="Gan N."/>
            <person name="Brand J.J."/>
            <person name="Song L."/>
        </authorList>
    </citation>
    <scope>NUCLEOTIDE SEQUENCE [LARGE SCALE GENOMIC DNA]</scope>
    <source>
        <strain evidence="1 2">PCC 7806SL</strain>
    </source>
</reference>
<evidence type="ECO:0000313" key="2">
    <source>
        <dbReference type="Proteomes" id="UP000192439"/>
    </source>
</evidence>
<accession>A0AB33BVA5</accession>
<evidence type="ECO:0000313" key="1">
    <source>
        <dbReference type="EMBL" id="ARI81779.1"/>
    </source>
</evidence>
<gene>
    <name evidence="1" type="ORF">BH695_2499</name>
</gene>
<dbReference type="EMBL" id="CP020771">
    <property type="protein sequence ID" value="ARI81779.1"/>
    <property type="molecule type" value="Genomic_DNA"/>
</dbReference>
<dbReference type="Proteomes" id="UP000192439">
    <property type="component" value="Chromosome"/>
</dbReference>
<keyword evidence="2" id="KW-1185">Reference proteome</keyword>
<dbReference type="AlphaFoldDB" id="A0AB33BVA5"/>
<sequence length="44" mass="4964">MPTLQTLYTICDRTIAAKNDEDETKNIIGNDGEVHKRSQLPVSF</sequence>
<proteinExistence type="predicted"/>
<protein>
    <submittedName>
        <fullName evidence="1">Uncharacterized protein</fullName>
    </submittedName>
</protein>